<dbReference type="InterPro" id="IPR002293">
    <property type="entry name" value="AA/rel_permease1"/>
</dbReference>
<evidence type="ECO:0000256" key="3">
    <source>
        <dbReference type="ARBA" id="ARBA00022692"/>
    </source>
</evidence>
<dbReference type="GeneID" id="96010860"/>
<sequence length="564" mass="61555">MDSLKGVLGRRAKVMETSTAGSTSNRVSPSAPGSNSEKAGNEQDQMDMQRLGKIPTLRRHFRGIHLVAFALILGNTSAWAYMSMTFSLRNGGTAGTIWMFVVAEIFMFFVVMSMSEMAGIAPTAGGQYHWVSEFAPPRYQKFMSYMTGWYALLGWQSSLVGTALAAAQLFQAVIVLYNPWFASKGWIGTLITIGLTCLATFINVFLYKKFPVLEGLALMLLFAVFIAMLVVLWLMGDRGGAAVFTTFSRNGWPSDWRACMVNILGPVITIIGADAQVHMAEDTRGAARVVPRAMIASAVVNYSFALASIVTAMYMLGPDIDAITNTPTGVPIAELLLRTTGSVRATAGLTCLLGLLFVCCLTNNVTTASRQLWSFARDKGIPFHAYFAQVSPTKNTPVRSTVFTLSFTCLMSLFNIGSAVALATLTSLSLTGLISSYQIAIVSRLSARIRNAKLPPSRFDLGPIFGFFCNAIAFIFLCVVLVMMFFPTTPNPRPADMNWSVVMYGFVTVVMLVFYFRRAKYIFDGPVTTVSSQWDTATVNDRTVSAPAWVAVLKAKFPKLAKTL</sequence>
<dbReference type="Pfam" id="PF13520">
    <property type="entry name" value="AA_permease_2"/>
    <property type="match status" value="1"/>
</dbReference>
<keyword evidence="3 7" id="KW-0812">Transmembrane</keyword>
<feature type="transmembrane region" description="Helical" evidence="7">
    <location>
        <begin position="94"/>
        <end position="112"/>
    </location>
</feature>
<dbReference type="RefSeq" id="XP_069224788.1">
    <property type="nucleotide sequence ID" value="XM_069378022.1"/>
</dbReference>
<feature type="transmembrane region" description="Helical" evidence="7">
    <location>
        <begin position="459"/>
        <end position="486"/>
    </location>
</feature>
<dbReference type="GO" id="GO:0016020">
    <property type="term" value="C:membrane"/>
    <property type="evidence" value="ECO:0007669"/>
    <property type="project" value="UniProtKB-SubCell"/>
</dbReference>
<evidence type="ECO:0000256" key="5">
    <source>
        <dbReference type="ARBA" id="ARBA00023136"/>
    </source>
</evidence>
<comment type="subcellular location">
    <subcellularLocation>
        <location evidence="1">Membrane</location>
        <topology evidence="1">Multi-pass membrane protein</topology>
    </subcellularLocation>
</comment>
<dbReference type="PANTHER" id="PTHR45649:SF2">
    <property type="entry name" value="ACID PERMEASE, PUTATIVE-RELATED"/>
    <property type="match status" value="1"/>
</dbReference>
<evidence type="ECO:0000313" key="8">
    <source>
        <dbReference type="EMBL" id="KAL1581679.1"/>
    </source>
</evidence>
<dbReference type="GO" id="GO:0022857">
    <property type="term" value="F:transmembrane transporter activity"/>
    <property type="evidence" value="ECO:0007669"/>
    <property type="project" value="InterPro"/>
</dbReference>
<gene>
    <name evidence="8" type="ORF">WHR41_09419</name>
</gene>
<proteinExistence type="predicted"/>
<evidence type="ECO:0000313" key="9">
    <source>
        <dbReference type="Proteomes" id="UP000803884"/>
    </source>
</evidence>
<evidence type="ECO:0000256" key="1">
    <source>
        <dbReference type="ARBA" id="ARBA00004141"/>
    </source>
</evidence>
<feature type="compositionally biased region" description="Polar residues" evidence="6">
    <location>
        <begin position="16"/>
        <end position="38"/>
    </location>
</feature>
<feature type="transmembrane region" description="Helical" evidence="7">
    <location>
        <begin position="294"/>
        <end position="316"/>
    </location>
</feature>
<feature type="transmembrane region" description="Helical" evidence="7">
    <location>
        <begin position="402"/>
        <end position="422"/>
    </location>
</feature>
<feature type="region of interest" description="Disordered" evidence="6">
    <location>
        <begin position="1"/>
        <end position="45"/>
    </location>
</feature>
<dbReference type="PIRSF" id="PIRSF006060">
    <property type="entry name" value="AA_transporter"/>
    <property type="match status" value="1"/>
</dbReference>
<feature type="transmembrane region" description="Helical" evidence="7">
    <location>
        <begin position="498"/>
        <end position="516"/>
    </location>
</feature>
<keyword evidence="4 7" id="KW-1133">Transmembrane helix</keyword>
<keyword evidence="2" id="KW-0813">Transport</keyword>
<name>A0AB34K9J9_9PEZI</name>
<dbReference type="Gene3D" id="1.20.1740.10">
    <property type="entry name" value="Amino acid/polyamine transporter I"/>
    <property type="match status" value="1"/>
</dbReference>
<evidence type="ECO:0008006" key="10">
    <source>
        <dbReference type="Google" id="ProtNLM"/>
    </source>
</evidence>
<evidence type="ECO:0000256" key="7">
    <source>
        <dbReference type="SAM" id="Phobius"/>
    </source>
</evidence>
<feature type="transmembrane region" description="Helical" evidence="7">
    <location>
        <begin position="186"/>
        <end position="207"/>
    </location>
</feature>
<dbReference type="PANTHER" id="PTHR45649">
    <property type="entry name" value="AMINO-ACID PERMEASE BAT1"/>
    <property type="match status" value="1"/>
</dbReference>
<accession>A0AB34K9J9</accession>
<comment type="caution">
    <text evidence="8">The sequence shown here is derived from an EMBL/GenBank/DDBJ whole genome shotgun (WGS) entry which is preliminary data.</text>
</comment>
<feature type="transmembrane region" description="Helical" evidence="7">
    <location>
        <begin position="63"/>
        <end position="82"/>
    </location>
</feature>
<dbReference type="AlphaFoldDB" id="A0AB34K9J9"/>
<feature type="transmembrane region" description="Helical" evidence="7">
    <location>
        <begin position="148"/>
        <end position="174"/>
    </location>
</feature>
<keyword evidence="9" id="KW-1185">Reference proteome</keyword>
<organism evidence="8 9">
    <name type="scientific">Cladosporium halotolerans</name>
    <dbReference type="NCBI Taxonomy" id="1052096"/>
    <lineage>
        <taxon>Eukaryota</taxon>
        <taxon>Fungi</taxon>
        <taxon>Dikarya</taxon>
        <taxon>Ascomycota</taxon>
        <taxon>Pezizomycotina</taxon>
        <taxon>Dothideomycetes</taxon>
        <taxon>Dothideomycetidae</taxon>
        <taxon>Cladosporiales</taxon>
        <taxon>Cladosporiaceae</taxon>
        <taxon>Cladosporium</taxon>
    </lineage>
</organism>
<feature type="transmembrane region" description="Helical" evidence="7">
    <location>
        <begin position="345"/>
        <end position="365"/>
    </location>
</feature>
<evidence type="ECO:0000256" key="6">
    <source>
        <dbReference type="SAM" id="MobiDB-lite"/>
    </source>
</evidence>
<reference evidence="8 9" key="1">
    <citation type="journal article" date="2020" name="Microbiol. Resour. Announc.">
        <title>Draft Genome Sequence of a Cladosporium Species Isolated from the Mesophotic Ascidian Didemnum maculosum.</title>
        <authorList>
            <person name="Gioti A."/>
            <person name="Siaperas R."/>
            <person name="Nikolaivits E."/>
            <person name="Le Goff G."/>
            <person name="Ouazzani J."/>
            <person name="Kotoulas G."/>
            <person name="Topakas E."/>
        </authorList>
    </citation>
    <scope>NUCLEOTIDE SEQUENCE [LARGE SCALE GENOMIC DNA]</scope>
    <source>
        <strain evidence="8 9">TM138-S3</strain>
    </source>
</reference>
<feature type="transmembrane region" description="Helical" evidence="7">
    <location>
        <begin position="255"/>
        <end position="273"/>
    </location>
</feature>
<evidence type="ECO:0000256" key="4">
    <source>
        <dbReference type="ARBA" id="ARBA00022989"/>
    </source>
</evidence>
<protein>
    <recommendedName>
        <fullName evidence="10">Amino acid transporter</fullName>
    </recommendedName>
</protein>
<evidence type="ECO:0000256" key="2">
    <source>
        <dbReference type="ARBA" id="ARBA00022448"/>
    </source>
</evidence>
<dbReference type="EMBL" id="JAAQHG020000274">
    <property type="protein sequence ID" value="KAL1581679.1"/>
    <property type="molecule type" value="Genomic_DNA"/>
</dbReference>
<dbReference type="Proteomes" id="UP000803884">
    <property type="component" value="Unassembled WGS sequence"/>
</dbReference>
<keyword evidence="5 7" id="KW-0472">Membrane</keyword>
<feature type="transmembrane region" description="Helical" evidence="7">
    <location>
        <begin position="216"/>
        <end position="235"/>
    </location>
</feature>